<dbReference type="Proteomes" id="UP001519325">
    <property type="component" value="Unassembled WGS sequence"/>
</dbReference>
<sequence>MPGDTGGDALAQAIWGPVMSTQVENEQILGVLTHGGRLRMTMTSHGAMAGIVAQLTAAVS</sequence>
<reference evidence="1 2" key="1">
    <citation type="submission" date="2021-03" db="EMBL/GenBank/DDBJ databases">
        <title>Sequencing the genomes of 1000 actinobacteria strains.</title>
        <authorList>
            <person name="Klenk H.-P."/>
        </authorList>
    </citation>
    <scope>NUCLEOTIDE SEQUENCE [LARGE SCALE GENOMIC DNA]</scope>
    <source>
        <strain evidence="1 2">DSM 45516</strain>
    </source>
</reference>
<evidence type="ECO:0000313" key="2">
    <source>
        <dbReference type="Proteomes" id="UP001519325"/>
    </source>
</evidence>
<proteinExistence type="predicted"/>
<accession>A0ABS4QKC1</accession>
<comment type="caution">
    <text evidence="1">The sequence shown here is derived from an EMBL/GenBank/DDBJ whole genome shotgun (WGS) entry which is preliminary data.</text>
</comment>
<keyword evidence="2" id="KW-1185">Reference proteome</keyword>
<evidence type="ECO:0000313" key="1">
    <source>
        <dbReference type="EMBL" id="MBP2192153.1"/>
    </source>
</evidence>
<name>A0ABS4QKC1_9NOCA</name>
<organism evidence="1 2">
    <name type="scientific">Nocardia goodfellowii</name>
    <dbReference type="NCBI Taxonomy" id="882446"/>
    <lineage>
        <taxon>Bacteria</taxon>
        <taxon>Bacillati</taxon>
        <taxon>Actinomycetota</taxon>
        <taxon>Actinomycetes</taxon>
        <taxon>Mycobacteriales</taxon>
        <taxon>Nocardiaceae</taxon>
        <taxon>Nocardia</taxon>
    </lineage>
</organism>
<dbReference type="EMBL" id="JAGGMR010000001">
    <property type="protein sequence ID" value="MBP2192153.1"/>
    <property type="molecule type" value="Genomic_DNA"/>
</dbReference>
<gene>
    <name evidence="1" type="ORF">BJ987_005054</name>
</gene>
<protein>
    <submittedName>
        <fullName evidence="1">Uncharacterized protein</fullName>
    </submittedName>
</protein>
<dbReference type="RefSeq" id="WP_245367875.1">
    <property type="nucleotide sequence ID" value="NZ_JAGGMR010000001.1"/>
</dbReference>